<dbReference type="SUPFAM" id="SSF56752">
    <property type="entry name" value="D-aminoacid aminotransferase-like PLP-dependent enzymes"/>
    <property type="match status" value="1"/>
</dbReference>
<protein>
    <recommendedName>
        <fullName evidence="3">Aminodeoxychorismate lyase</fullName>
    </recommendedName>
</protein>
<evidence type="ECO:0008006" key="3">
    <source>
        <dbReference type="Google" id="ProtNLM"/>
    </source>
</evidence>
<comment type="caution">
    <text evidence="1">The sequence shown here is derived from an EMBL/GenBank/DDBJ whole genome shotgun (WGS) entry which is preliminary data.</text>
</comment>
<organism evidence="1 2">
    <name type="scientific">Aspergillus rambellii</name>
    <dbReference type="NCBI Taxonomy" id="308745"/>
    <lineage>
        <taxon>Eukaryota</taxon>
        <taxon>Fungi</taxon>
        <taxon>Dikarya</taxon>
        <taxon>Ascomycota</taxon>
        <taxon>Pezizomycotina</taxon>
        <taxon>Eurotiomycetes</taxon>
        <taxon>Eurotiomycetidae</taxon>
        <taxon>Eurotiales</taxon>
        <taxon>Aspergillaceae</taxon>
        <taxon>Aspergillus</taxon>
        <taxon>Aspergillus subgen. Nidulantes</taxon>
    </lineage>
</organism>
<dbReference type="AlphaFoldDB" id="A0A0F8VMX4"/>
<evidence type="ECO:0000313" key="1">
    <source>
        <dbReference type="EMBL" id="KKK24466.1"/>
    </source>
</evidence>
<dbReference type="GO" id="GO:0003824">
    <property type="term" value="F:catalytic activity"/>
    <property type="evidence" value="ECO:0007669"/>
    <property type="project" value="InterPro"/>
</dbReference>
<evidence type="ECO:0000313" key="2">
    <source>
        <dbReference type="Proteomes" id="UP000034291"/>
    </source>
</evidence>
<dbReference type="InterPro" id="IPR043132">
    <property type="entry name" value="BCAT-like_C"/>
</dbReference>
<reference evidence="1 2" key="1">
    <citation type="submission" date="2015-02" db="EMBL/GenBank/DDBJ databases">
        <title>Draft Genome Sequences of Two Closely-Related Aflatoxigenic Aspergillus Species Obtained from the Cote d'Ivoire.</title>
        <authorList>
            <person name="Moore G.G."/>
            <person name="Beltz S.B."/>
            <person name="Mack B.M."/>
        </authorList>
    </citation>
    <scope>NUCLEOTIDE SEQUENCE [LARGE SCALE GENOMIC DNA]</scope>
    <source>
        <strain evidence="1 2">SRRC1468</strain>
    </source>
</reference>
<dbReference type="Gene3D" id="3.30.470.10">
    <property type="match status" value="1"/>
</dbReference>
<dbReference type="EMBL" id="JZBS01001004">
    <property type="protein sequence ID" value="KKK24466.1"/>
    <property type="molecule type" value="Genomic_DNA"/>
</dbReference>
<dbReference type="Proteomes" id="UP000034291">
    <property type="component" value="Unassembled WGS sequence"/>
</dbReference>
<dbReference type="InterPro" id="IPR001544">
    <property type="entry name" value="Aminotrans_IV"/>
</dbReference>
<keyword evidence="2" id="KW-1185">Reference proteome</keyword>
<dbReference type="InterPro" id="IPR043131">
    <property type="entry name" value="BCAT-like_N"/>
</dbReference>
<name>A0A0F8VMX4_9EURO</name>
<dbReference type="InterPro" id="IPR036038">
    <property type="entry name" value="Aminotransferase-like"/>
</dbReference>
<sequence>MSSQSFEIISSLRYDPALPPVLAERGVDASHDSLNSPYYLLPYHQDRLRNAAANFDWKDALNFLQQDTEQFSRFLDTFIPDKAKPWRVRIVVDRSGDCKVEVNPAAPIQPQTLFIPFLPRTTSNPWRVYIDTESTTPSAFTTHKTTARDFYTAARLRSGIISPQDDAEVLLVNPRGEIMEGSITTPFFKRRGDNLEHNAAEWITPPLASGGNAGTTRRYALVQGFCTEQTIAATDLVEGEECLLSNGVRGFIYGRIVLKGPHS</sequence>
<dbReference type="Gene3D" id="3.20.10.10">
    <property type="entry name" value="D-amino Acid Aminotransferase, subunit A, domain 2"/>
    <property type="match status" value="1"/>
</dbReference>
<accession>A0A0F8VMX4</accession>
<dbReference type="STRING" id="308745.A0A0F8VMX4"/>
<proteinExistence type="predicted"/>
<dbReference type="Pfam" id="PF01063">
    <property type="entry name" value="Aminotran_4"/>
    <property type="match status" value="1"/>
</dbReference>
<dbReference type="OrthoDB" id="5288718at2759"/>
<gene>
    <name evidence="1" type="ORF">ARAM_005530</name>
</gene>